<dbReference type="Gene3D" id="3.40.50.720">
    <property type="entry name" value="NAD(P)-binding Rossmann-like Domain"/>
    <property type="match status" value="1"/>
</dbReference>
<evidence type="ECO:0000313" key="2">
    <source>
        <dbReference type="EMBL" id="MBK4722660.1"/>
    </source>
</evidence>
<dbReference type="PANTHER" id="PTHR43818:SF7">
    <property type="entry name" value="DEHYDROGENASE"/>
    <property type="match status" value="1"/>
</dbReference>
<reference evidence="2 3" key="1">
    <citation type="submission" date="2021-01" db="EMBL/GenBank/DDBJ databases">
        <title>Azospirillum sp. YIM DDC1 draft genome.</title>
        <authorList>
            <person name="Wang Y.-X."/>
        </authorList>
    </citation>
    <scope>NUCLEOTIDE SEQUENCE [LARGE SCALE GENOMIC DNA]</scope>
    <source>
        <strain evidence="2 3">YIM DDC1</strain>
    </source>
</reference>
<dbReference type="RefSeq" id="WP_200487049.1">
    <property type="nucleotide sequence ID" value="NZ_JAEPIV010000028.1"/>
</dbReference>
<dbReference type="InterPro" id="IPR036291">
    <property type="entry name" value="NAD(P)-bd_dom_sf"/>
</dbReference>
<keyword evidence="3" id="KW-1185">Reference proteome</keyword>
<name>A0ABS1I6G4_9PROT</name>
<dbReference type="EMBL" id="JAEPIV010000028">
    <property type="protein sequence ID" value="MBK4722660.1"/>
    <property type="molecule type" value="Genomic_DNA"/>
</dbReference>
<dbReference type="Gene3D" id="3.30.360.10">
    <property type="entry name" value="Dihydrodipicolinate Reductase, domain 2"/>
    <property type="match status" value="1"/>
</dbReference>
<accession>A0ABS1I6G4</accession>
<dbReference type="SUPFAM" id="SSF51735">
    <property type="entry name" value="NAD(P)-binding Rossmann-fold domains"/>
    <property type="match status" value="1"/>
</dbReference>
<organism evidence="2 3">
    <name type="scientific">Azospirillum aestuarii</name>
    <dbReference type="NCBI Taxonomy" id="2802052"/>
    <lineage>
        <taxon>Bacteria</taxon>
        <taxon>Pseudomonadati</taxon>
        <taxon>Pseudomonadota</taxon>
        <taxon>Alphaproteobacteria</taxon>
        <taxon>Rhodospirillales</taxon>
        <taxon>Azospirillaceae</taxon>
        <taxon>Azospirillum</taxon>
    </lineage>
</organism>
<gene>
    <name evidence="2" type="ORF">JJL56_27780</name>
</gene>
<dbReference type="InterPro" id="IPR050463">
    <property type="entry name" value="Gfo/Idh/MocA_oxidrdct_glycsds"/>
</dbReference>
<protein>
    <submittedName>
        <fullName evidence="2">Gfo/Idh/MocA family oxidoreductase</fullName>
    </submittedName>
</protein>
<sequence length="332" mass="35248">MTRSTPAPLTLGIVGFGKIARDQHVPAIAATGLFRLAAVVSPQGGAPEEAGLSDVPVFRSQTEMLAALPGLDAVAICTPPAVRHALTVEALRAGKHVLIEKPPAATLTELRLLLDAAEGAKRTLFAAWHSRFNAAVEETRRRLAGATVRHAAITWKEDVRRWHPGQDWIFAAGGFGVFDPGINALSILTEILPAPVVVRDAELRVPANRDTPIAATLRMEGVAGSAVGTVTAAFDFLQQGEQTWTIAIETDAIGAEGIGAGGGRLDLTHGGTRLSVDGVPMLAEPDAEYQGIYRRFHHLIADAAGDVDARPLQLVADACLVGRWRTTDAFHW</sequence>
<dbReference type="Proteomes" id="UP000654452">
    <property type="component" value="Unassembled WGS sequence"/>
</dbReference>
<feature type="domain" description="Gfo/Idh/MocA-like oxidoreductase N-terminal" evidence="1">
    <location>
        <begin position="11"/>
        <end position="125"/>
    </location>
</feature>
<proteinExistence type="predicted"/>
<evidence type="ECO:0000313" key="3">
    <source>
        <dbReference type="Proteomes" id="UP000654452"/>
    </source>
</evidence>
<evidence type="ECO:0000259" key="1">
    <source>
        <dbReference type="Pfam" id="PF01408"/>
    </source>
</evidence>
<dbReference type="InterPro" id="IPR000683">
    <property type="entry name" value="Gfo/Idh/MocA-like_OxRdtase_N"/>
</dbReference>
<dbReference type="PANTHER" id="PTHR43818">
    <property type="entry name" value="BCDNA.GH03377"/>
    <property type="match status" value="1"/>
</dbReference>
<comment type="caution">
    <text evidence="2">The sequence shown here is derived from an EMBL/GenBank/DDBJ whole genome shotgun (WGS) entry which is preliminary data.</text>
</comment>
<dbReference type="Pfam" id="PF01408">
    <property type="entry name" value="GFO_IDH_MocA"/>
    <property type="match status" value="1"/>
</dbReference>